<keyword evidence="9" id="KW-0560">Oxidoreductase</keyword>
<name>A0A9K3Q153_9STRA</name>
<dbReference type="AlphaFoldDB" id="A0A9K3Q153"/>
<evidence type="ECO:0000256" key="10">
    <source>
        <dbReference type="ARBA" id="ARBA00023004"/>
    </source>
</evidence>
<dbReference type="PANTHER" id="PTHR12588">
    <property type="entry name" value="MYOINOSITOL OXYGENASE"/>
    <property type="match status" value="1"/>
</dbReference>
<keyword evidence="7" id="KW-0963">Cytoplasm</keyword>
<keyword evidence="8" id="KW-0479">Metal-binding</keyword>
<keyword evidence="14" id="KW-1185">Reference proteome</keyword>
<evidence type="ECO:0000256" key="11">
    <source>
        <dbReference type="ARBA" id="ARBA00029668"/>
    </source>
</evidence>
<evidence type="ECO:0000256" key="4">
    <source>
        <dbReference type="ARBA" id="ARBA00005286"/>
    </source>
</evidence>
<comment type="catalytic activity">
    <reaction evidence="12">
        <text>myo-inositol + O2 = D-glucuronate + H2O + H(+)</text>
        <dbReference type="Rhea" id="RHEA:23696"/>
        <dbReference type="ChEBI" id="CHEBI:15377"/>
        <dbReference type="ChEBI" id="CHEBI:15378"/>
        <dbReference type="ChEBI" id="CHEBI:15379"/>
        <dbReference type="ChEBI" id="CHEBI:17268"/>
        <dbReference type="ChEBI" id="CHEBI:58720"/>
        <dbReference type="EC" id="1.13.99.1"/>
    </reaction>
</comment>
<evidence type="ECO:0000256" key="1">
    <source>
        <dbReference type="ARBA" id="ARBA00001962"/>
    </source>
</evidence>
<protein>
    <recommendedName>
        <fullName evidence="6">Inositol oxygenase</fullName>
        <ecNumber evidence="5">1.13.99.1</ecNumber>
    </recommendedName>
    <alternativeName>
        <fullName evidence="11">Myo-inositol oxygenase</fullName>
    </alternativeName>
</protein>
<dbReference type="GO" id="GO:0005737">
    <property type="term" value="C:cytoplasm"/>
    <property type="evidence" value="ECO:0007669"/>
    <property type="project" value="UniProtKB-SubCell"/>
</dbReference>
<dbReference type="GO" id="GO:0050113">
    <property type="term" value="F:inositol oxygenase activity"/>
    <property type="evidence" value="ECO:0007669"/>
    <property type="project" value="UniProtKB-EC"/>
</dbReference>
<comment type="caution">
    <text evidence="13">The sequence shown here is derived from an EMBL/GenBank/DDBJ whole genome shotgun (WGS) entry which is preliminary data.</text>
</comment>
<evidence type="ECO:0000256" key="2">
    <source>
        <dbReference type="ARBA" id="ARBA00004496"/>
    </source>
</evidence>
<reference evidence="13" key="1">
    <citation type="journal article" date="2021" name="Sci. Rep.">
        <title>Diploid genomic architecture of Nitzschia inconspicua, an elite biomass production diatom.</title>
        <authorList>
            <person name="Oliver A."/>
            <person name="Podell S."/>
            <person name="Pinowska A."/>
            <person name="Traller J.C."/>
            <person name="Smith S.R."/>
            <person name="McClure R."/>
            <person name="Beliaev A."/>
            <person name="Bohutskyi P."/>
            <person name="Hill E.A."/>
            <person name="Rabines A."/>
            <person name="Zheng H."/>
            <person name="Allen L.Z."/>
            <person name="Kuo A."/>
            <person name="Grigoriev I.V."/>
            <person name="Allen A.E."/>
            <person name="Hazlebeck D."/>
            <person name="Allen E.E."/>
        </authorList>
    </citation>
    <scope>NUCLEOTIDE SEQUENCE</scope>
    <source>
        <strain evidence="13">Hildebrandi</strain>
    </source>
</reference>
<evidence type="ECO:0000256" key="6">
    <source>
        <dbReference type="ARBA" id="ARBA00019269"/>
    </source>
</evidence>
<comment type="cofactor">
    <cofactor evidence="1">
        <name>Fe cation</name>
        <dbReference type="ChEBI" id="CHEBI:24875"/>
    </cofactor>
</comment>
<dbReference type="EMBL" id="JAGRRH010000007">
    <property type="protein sequence ID" value="KAG7366926.1"/>
    <property type="molecule type" value="Genomic_DNA"/>
</dbReference>
<sequence length="654" mass="75226">MATTSSAKSYVCRKRKERPVELKFSLEECCQNGITRDFFRCSLDPAGATPLRTANKKLHRSCFPSPWRKEGRFSLFDRIESSFFTFRLEHRQSKNDKAQDPTEERILLFRSDQAGSIGKVVFSIPSKQNKQIEYKDESYSLVSPPAPSIIASINVLSVQERYRGFDFGGLLFCEALAYLQRQYCDDSKMILCSLVAKEDVRRQGKLVAFYQRLGAKIKDGAKRSLVNNNDEETYERIPMEVALSKTCNCDCDPSPSLITSSIASFLPVTFLALDTRGNPVPLTNFKTSYAWLLVEKKNGEVVVQSTRQGTSNGKDCSRSYFQVLPWPETNEVKSKPSYLVWIIRSITDGLYLDSDIYTSDICLSHSPTYWQIYKDANHLSLVKTKENPSWRNHYRCLWSKQTVSFIKEMHRKYSDFDTCKLSILDALELARDLPADKYSGSDVSVRTFSFAMAEMARNEGHADWVQFVALVQTLGCILKIQNPFAFGETGEEFDWTITGAESRVVGSKAPDCCAYVEFRRLNPDEKDPHYSTYLGMYERNVGLENVLLNWSSNEYMYYMLKYNKVSLPEDAFKILKFIPLVDWHSRKQYRHFSTTDDEKVRQPVVDFYNICLNAKRCILKTGKDLSDTACQSLWHSHYAFVVRKYVGVNEKLSW</sequence>
<evidence type="ECO:0000313" key="13">
    <source>
        <dbReference type="EMBL" id="KAG7366926.1"/>
    </source>
</evidence>
<dbReference type="Proteomes" id="UP000693970">
    <property type="component" value="Unassembled WGS sequence"/>
</dbReference>
<evidence type="ECO:0000256" key="12">
    <source>
        <dbReference type="ARBA" id="ARBA00048271"/>
    </source>
</evidence>
<reference evidence="13" key="2">
    <citation type="submission" date="2021-04" db="EMBL/GenBank/DDBJ databases">
        <authorList>
            <person name="Podell S."/>
        </authorList>
    </citation>
    <scope>NUCLEOTIDE SEQUENCE</scope>
    <source>
        <strain evidence="13">Hildebrandi</strain>
    </source>
</reference>
<evidence type="ECO:0000256" key="9">
    <source>
        <dbReference type="ARBA" id="ARBA00023002"/>
    </source>
</evidence>
<evidence type="ECO:0000256" key="7">
    <source>
        <dbReference type="ARBA" id="ARBA00022490"/>
    </source>
</evidence>
<comment type="subcellular location">
    <subcellularLocation>
        <location evidence="2">Cytoplasm</location>
    </subcellularLocation>
</comment>
<proteinExistence type="inferred from homology"/>
<dbReference type="GO" id="GO:0019310">
    <property type="term" value="P:inositol catabolic process"/>
    <property type="evidence" value="ECO:0007669"/>
    <property type="project" value="InterPro"/>
</dbReference>
<dbReference type="Pfam" id="PF05153">
    <property type="entry name" value="MIOX"/>
    <property type="match status" value="1"/>
</dbReference>
<keyword evidence="10" id="KW-0408">Iron</keyword>
<evidence type="ECO:0000256" key="5">
    <source>
        <dbReference type="ARBA" id="ARBA00011919"/>
    </source>
</evidence>
<evidence type="ECO:0000256" key="8">
    <source>
        <dbReference type="ARBA" id="ARBA00022723"/>
    </source>
</evidence>
<evidence type="ECO:0000256" key="3">
    <source>
        <dbReference type="ARBA" id="ARBA00005167"/>
    </source>
</evidence>
<evidence type="ECO:0000313" key="14">
    <source>
        <dbReference type="Proteomes" id="UP000693970"/>
    </source>
</evidence>
<comment type="pathway">
    <text evidence="3">Polyol metabolism; myo-inositol degradation into D-glucuronate; D-glucuronate from myo-inositol: step 1/1.</text>
</comment>
<dbReference type="EC" id="1.13.99.1" evidence="5"/>
<dbReference type="PANTHER" id="PTHR12588:SF0">
    <property type="entry name" value="INOSITOL OXYGENASE"/>
    <property type="match status" value="1"/>
</dbReference>
<dbReference type="GO" id="GO:0005506">
    <property type="term" value="F:iron ion binding"/>
    <property type="evidence" value="ECO:0007669"/>
    <property type="project" value="InterPro"/>
</dbReference>
<gene>
    <name evidence="13" type="ORF">IV203_029596</name>
</gene>
<dbReference type="OrthoDB" id="5151075at2759"/>
<comment type="similarity">
    <text evidence="4">Belongs to the myo-inositol oxygenase family.</text>
</comment>
<accession>A0A9K3Q153</accession>
<dbReference type="InterPro" id="IPR007828">
    <property type="entry name" value="Inositol_oxygenase"/>
</dbReference>
<organism evidence="13 14">
    <name type="scientific">Nitzschia inconspicua</name>
    <dbReference type="NCBI Taxonomy" id="303405"/>
    <lineage>
        <taxon>Eukaryota</taxon>
        <taxon>Sar</taxon>
        <taxon>Stramenopiles</taxon>
        <taxon>Ochrophyta</taxon>
        <taxon>Bacillariophyta</taxon>
        <taxon>Bacillariophyceae</taxon>
        <taxon>Bacillariophycidae</taxon>
        <taxon>Bacillariales</taxon>
        <taxon>Bacillariaceae</taxon>
        <taxon>Nitzschia</taxon>
    </lineage>
</organism>